<reference evidence="2" key="1">
    <citation type="journal article" date="2014" name="Genome Announc.">
        <title>Draft Genome Sequence of the Yeast Pseudozyma antarctica Type Strain JCM10317, a Producer of the Glycolipid Biosurfactants, Mannosylerythritol Lipids.</title>
        <authorList>
            <person name="Saika A."/>
            <person name="Koike H."/>
            <person name="Hori T."/>
            <person name="Fukuoka T."/>
            <person name="Sato S."/>
            <person name="Habe H."/>
            <person name="Kitamoto D."/>
            <person name="Morita T."/>
        </authorList>
    </citation>
    <scope>NUCLEOTIDE SEQUENCE [LARGE SCALE GENOMIC DNA]</scope>
    <source>
        <strain evidence="2">JCM 10317</strain>
    </source>
</reference>
<sequence>MHEDDQHQTRTTQERASMSRFRIRSRAANLLSSSADYLASRDWQAVAGSARARFQPQLASAISTSHSRSPSAAASFSSSAPLPRFRDMSLRAGAQNVVLLPGWAQRKVARDRHPQGWATVDAPEDLEDGEIELHVSIHGFASKVLDSPSRSQRIFNQMARQLAGLPRIQSLAPDSSVLQPSQPFVDEPQEMDSSQASLPQDTDSSSHPHSSERIARKLIENADDETLVRLMENLHAFPTDHAAAKKAAQGPSHDHEPLHQDVPSIRTPSRSDTVLSGGSAQWLNRSADEVSLFHNNLSRRLHDYWVYRLPHHDVFIEISPVINGDVARDSRGNRLIMASTRLTADATGQFEHRLIIPWHMLNAFCRHYADLLQAAPHQIQALDVKATLLADSSDTASTGPESPWRRCSIHEDHPRRVRVISDIDDTVKHTGVVQGAKQILRNVFVLPYKDAEVKGISSWYHAMTDLGVGLHYVTNAPLELHNLVLDFLEAVRLPISHLVLKHYPSGARSLFSSWLEPAGERKRANVAKILDDFRTSQFILIGDSGELDLELYCALAAERPSQIRGIFIRDVSTPAARTPDSSAFSASSASDASTTSNAAPAGQTLPSAPKSALTQPSPIRRTDAPEMPFFDTSYPPRAPTVLDLPTSNYTGRAAEAVRTSRALSEQEIRQAQIFQTRLNKATSMLPRTTVFRLFKEGGDVQEQACQLIRELQSGTRPADRTS</sequence>
<dbReference type="OrthoDB" id="2117591at2759"/>
<dbReference type="Proteomes" id="UP000053758">
    <property type="component" value="Unassembled WGS sequence"/>
</dbReference>
<dbReference type="RefSeq" id="XP_014655296.1">
    <property type="nucleotide sequence ID" value="XM_014799810.1"/>
</dbReference>
<dbReference type="HOGENOM" id="CLU_017236_0_0_1"/>
<organism evidence="1 2">
    <name type="scientific">Pseudozyma antarctica</name>
    <name type="common">Yeast</name>
    <name type="synonym">Candida antarctica</name>
    <dbReference type="NCBI Taxonomy" id="84753"/>
    <lineage>
        <taxon>Eukaryota</taxon>
        <taxon>Fungi</taxon>
        <taxon>Dikarya</taxon>
        <taxon>Basidiomycota</taxon>
        <taxon>Ustilaginomycotina</taxon>
        <taxon>Ustilaginomycetes</taxon>
        <taxon>Ustilaginales</taxon>
        <taxon>Ustilaginaceae</taxon>
        <taxon>Moesziomyces</taxon>
    </lineage>
</organism>
<protein>
    <submittedName>
        <fullName evidence="1">Uncharacterized protein</fullName>
    </submittedName>
</protein>
<dbReference type="PANTHER" id="PTHR28208:SF3">
    <property type="entry name" value="PHOSPHATIDATE PHOSPHATASE APP1"/>
    <property type="match status" value="1"/>
</dbReference>
<keyword evidence="2" id="KW-1185">Reference proteome</keyword>
<gene>
    <name evidence="1" type="ORF">PAN0_013d4682</name>
</gene>
<accession>A0A081CIG4</accession>
<dbReference type="AlphaFoldDB" id="A0A081CIG4"/>
<evidence type="ECO:0000313" key="2">
    <source>
        <dbReference type="Proteomes" id="UP000053758"/>
    </source>
</evidence>
<dbReference type="EMBL" id="DF830080">
    <property type="protein sequence ID" value="GAK66460.1"/>
    <property type="molecule type" value="Genomic_DNA"/>
</dbReference>
<dbReference type="GeneID" id="26305567"/>
<name>A0A081CIG4_PSEA2</name>
<evidence type="ECO:0000313" key="1">
    <source>
        <dbReference type="EMBL" id="GAK66460.1"/>
    </source>
</evidence>
<dbReference type="PANTHER" id="PTHR28208">
    <property type="entry name" value="PHOSPHATIDATE PHOSPHATASE APP1"/>
    <property type="match status" value="1"/>
</dbReference>
<dbReference type="InterPro" id="IPR019236">
    <property type="entry name" value="APP1_cat"/>
</dbReference>
<dbReference type="GO" id="GO:0008195">
    <property type="term" value="F:phosphatidate phosphatase activity"/>
    <property type="evidence" value="ECO:0007669"/>
    <property type="project" value="InterPro"/>
</dbReference>
<dbReference type="Pfam" id="PF09949">
    <property type="entry name" value="APP1_cat"/>
    <property type="match status" value="1"/>
</dbReference>
<dbReference type="InterPro" id="IPR052935">
    <property type="entry name" value="Mg2+_PAP"/>
</dbReference>
<proteinExistence type="predicted"/>
<dbReference type="GO" id="GO:0030479">
    <property type="term" value="C:actin cortical patch"/>
    <property type="evidence" value="ECO:0007669"/>
    <property type="project" value="TreeGrafter"/>
</dbReference>